<dbReference type="Proteomes" id="UP000005940">
    <property type="component" value="Chromosome"/>
</dbReference>
<organism evidence="1 2">
    <name type="scientific">Streptomyces tsukubensis (strain DSM 42081 / NBRC 108919 / NRRL 18488 / 9993)</name>
    <dbReference type="NCBI Taxonomy" id="1114943"/>
    <lineage>
        <taxon>Bacteria</taxon>
        <taxon>Bacillati</taxon>
        <taxon>Actinomycetota</taxon>
        <taxon>Actinomycetes</taxon>
        <taxon>Kitasatosporales</taxon>
        <taxon>Streptomycetaceae</taxon>
        <taxon>Streptomyces</taxon>
    </lineage>
</organism>
<gene>
    <name evidence="1" type="ORF">STSU_020590</name>
</gene>
<accession>A0A7G3URC1</accession>
<evidence type="ECO:0000313" key="1">
    <source>
        <dbReference type="EMBL" id="QKM71749.1"/>
    </source>
</evidence>
<reference evidence="1 2" key="1">
    <citation type="journal article" date="2012" name="J. Bacteriol.">
        <title>Draft genome of Streptomyces tsukubaensis NRRL 18488, the producer of the clinically important immunosuppressant tacrolimus (FK506).</title>
        <authorList>
            <person name="Barreiro C."/>
            <person name="Prieto C."/>
            <person name="Sola-Landa A."/>
            <person name="Solera E."/>
            <person name="Martinez-Castro M."/>
            <person name="Perez-Redondo R."/>
            <person name="Garcia-Estrada C."/>
            <person name="Aparicio J.F."/>
            <person name="Fernandez-Martinez L.T."/>
            <person name="Santos-Aberturas J."/>
            <person name="Salehi-Najafabadi Z."/>
            <person name="Rodriguez-Garcia A."/>
            <person name="Tauch A."/>
            <person name="Martin J.F."/>
        </authorList>
    </citation>
    <scope>NUCLEOTIDE SEQUENCE [LARGE SCALE GENOMIC DNA]</scope>
    <source>
        <strain evidence="2">DSM 42081 / NBRC 108919 / NRRL 18488 / 9993</strain>
    </source>
</reference>
<protein>
    <submittedName>
        <fullName evidence="1">Uncharacterized protein</fullName>
    </submittedName>
</protein>
<dbReference type="AlphaFoldDB" id="A0A7G3URC1"/>
<proteinExistence type="predicted"/>
<sequence length="67" mass="7267">MGGTARDTVRNKVGRVMDRTHTRYWLRPLGGGIEWDVPAADLRPVTASELLSTAVTEANERSKGATA</sequence>
<name>A0A7G3URC1_STRT9</name>
<dbReference type="EMBL" id="CP029159">
    <property type="protein sequence ID" value="QKM71749.1"/>
    <property type="molecule type" value="Genomic_DNA"/>
</dbReference>
<keyword evidence="2" id="KW-1185">Reference proteome</keyword>
<evidence type="ECO:0000313" key="2">
    <source>
        <dbReference type="Proteomes" id="UP000005940"/>
    </source>
</evidence>